<keyword evidence="5" id="KW-0234">DNA repair</keyword>
<keyword evidence="3" id="KW-0227">DNA damage</keyword>
<evidence type="ECO:0000256" key="7">
    <source>
        <dbReference type="ARBA" id="ARBA00023268"/>
    </source>
</evidence>
<dbReference type="STRING" id="4999.A0A1Y1URX4"/>
<protein>
    <recommendedName>
        <fullName evidence="2">DNA-(apurinic or apyrimidinic site) lyase</fullName>
        <ecNumber evidence="2">4.2.99.18</ecNumber>
    </recommendedName>
</protein>
<dbReference type="SUPFAM" id="SSF48150">
    <property type="entry name" value="DNA-glycosylase"/>
    <property type="match status" value="1"/>
</dbReference>
<keyword evidence="6" id="KW-0456">Lyase</keyword>
<dbReference type="OrthoDB" id="238681at2759"/>
<keyword evidence="12" id="KW-1185">Reference proteome</keyword>
<evidence type="ECO:0000256" key="9">
    <source>
        <dbReference type="ARBA" id="ARBA00044632"/>
    </source>
</evidence>
<evidence type="ECO:0000256" key="8">
    <source>
        <dbReference type="ARBA" id="ARBA00023295"/>
    </source>
</evidence>
<dbReference type="GO" id="GO:0006289">
    <property type="term" value="P:nucleotide-excision repair"/>
    <property type="evidence" value="ECO:0007669"/>
    <property type="project" value="InterPro"/>
</dbReference>
<evidence type="ECO:0000259" key="10">
    <source>
        <dbReference type="SMART" id="SM00478"/>
    </source>
</evidence>
<evidence type="ECO:0000256" key="3">
    <source>
        <dbReference type="ARBA" id="ARBA00022763"/>
    </source>
</evidence>
<name>A0A1Y1URX4_9TREE</name>
<dbReference type="Pfam" id="PF07934">
    <property type="entry name" value="OGG_N"/>
    <property type="match status" value="1"/>
</dbReference>
<dbReference type="GO" id="GO:0034039">
    <property type="term" value="F:8-oxo-7,8-dihydroguanine DNA N-glycosylase activity"/>
    <property type="evidence" value="ECO:0007669"/>
    <property type="project" value="TreeGrafter"/>
</dbReference>
<dbReference type="CDD" id="cd00056">
    <property type="entry name" value="ENDO3c"/>
    <property type="match status" value="1"/>
</dbReference>
<dbReference type="SMART" id="SM00478">
    <property type="entry name" value="ENDO3c"/>
    <property type="match status" value="1"/>
</dbReference>
<keyword evidence="4" id="KW-0378">Hydrolase</keyword>
<dbReference type="InterPro" id="IPR023170">
    <property type="entry name" value="HhH_base_excis_C"/>
</dbReference>
<dbReference type="Gene3D" id="3.30.310.40">
    <property type="match status" value="1"/>
</dbReference>
<evidence type="ECO:0000256" key="6">
    <source>
        <dbReference type="ARBA" id="ARBA00023239"/>
    </source>
</evidence>
<keyword evidence="7" id="KW-0511">Multifunctional enzyme</keyword>
<dbReference type="InterPro" id="IPR012904">
    <property type="entry name" value="OGG_N"/>
</dbReference>
<keyword evidence="8" id="KW-0326">Glycosidase</keyword>
<dbReference type="Gene3D" id="1.10.1670.10">
    <property type="entry name" value="Helix-hairpin-Helix base-excision DNA repair enzymes (C-terminal)"/>
    <property type="match status" value="1"/>
</dbReference>
<dbReference type="Proteomes" id="UP000193218">
    <property type="component" value="Unassembled WGS sequence"/>
</dbReference>
<dbReference type="InParanoid" id="A0A1Y1URX4"/>
<organism evidence="11 12">
    <name type="scientific">Kockovaella imperatae</name>
    <dbReference type="NCBI Taxonomy" id="4999"/>
    <lineage>
        <taxon>Eukaryota</taxon>
        <taxon>Fungi</taxon>
        <taxon>Dikarya</taxon>
        <taxon>Basidiomycota</taxon>
        <taxon>Agaricomycotina</taxon>
        <taxon>Tremellomycetes</taxon>
        <taxon>Tremellales</taxon>
        <taxon>Cuniculitremaceae</taxon>
        <taxon>Kockovaella</taxon>
    </lineage>
</organism>
<dbReference type="EC" id="4.2.99.18" evidence="2"/>
<evidence type="ECO:0000256" key="2">
    <source>
        <dbReference type="ARBA" id="ARBA00012720"/>
    </source>
</evidence>
<evidence type="ECO:0000313" key="11">
    <source>
        <dbReference type="EMBL" id="ORX39905.1"/>
    </source>
</evidence>
<dbReference type="EMBL" id="NBSH01000002">
    <property type="protein sequence ID" value="ORX39905.1"/>
    <property type="molecule type" value="Genomic_DNA"/>
</dbReference>
<dbReference type="InterPro" id="IPR011257">
    <property type="entry name" value="DNA_glycosylase"/>
</dbReference>
<sequence>MRAQFPSGWSRLRISPNNLNLANTLPVGQSFLWHRRILASDTGGCREEFSRAVDDPPRVLFMRQTETDLWYTSLYPANQTRPNDDVDLPWIMDYFQLERHPSLEDLFADWRKRDPKLFGVAEVGSRAQGVRVLRQDPWECLIAFITSTNNHIPRITSLLHRLTHTFGRPVVIDDMDDGTLSYHLFPAAHEFGSELEHQLRNMGFGYRARFLESTLETLRARYGSQPGVIEAGLRDLRAADVGLARDELIQLMGVGRKVADCVLLMSLDKSSIIPIDTHMLAVASRHPSFPHRLRNKAMSAQAYDEVQTFLQDKWGPMGGWCQAVVFAVDLKERPTPEDKSPTGPEVKLEAVPEIDTAAISSIEHKETSTTKVQRKRRIFEGAAVVRHSTQTKRTRNSSTMMFKASTETLVATKVKGEDDMTK</sequence>
<comment type="caution">
    <text evidence="11">The sequence shown here is derived from an EMBL/GenBank/DDBJ whole genome shotgun (WGS) entry which is preliminary data.</text>
</comment>
<evidence type="ECO:0000256" key="5">
    <source>
        <dbReference type="ARBA" id="ARBA00023204"/>
    </source>
</evidence>
<accession>A0A1Y1URX4</accession>
<dbReference type="PANTHER" id="PTHR10242:SF2">
    <property type="entry name" value="N-GLYCOSYLASE_DNA LYASE"/>
    <property type="match status" value="1"/>
</dbReference>
<dbReference type="GO" id="GO:0006285">
    <property type="term" value="P:base-excision repair, AP site formation"/>
    <property type="evidence" value="ECO:0007669"/>
    <property type="project" value="TreeGrafter"/>
</dbReference>
<evidence type="ECO:0000256" key="4">
    <source>
        <dbReference type="ARBA" id="ARBA00022801"/>
    </source>
</evidence>
<evidence type="ECO:0000256" key="1">
    <source>
        <dbReference type="ARBA" id="ARBA00010679"/>
    </source>
</evidence>
<dbReference type="InterPro" id="IPR003265">
    <property type="entry name" value="HhH-GPD_domain"/>
</dbReference>
<dbReference type="AlphaFoldDB" id="A0A1Y1URX4"/>
<dbReference type="GeneID" id="33556533"/>
<dbReference type="GO" id="GO:0140078">
    <property type="term" value="F:class I DNA-(apurinic or apyrimidinic site) endonuclease activity"/>
    <property type="evidence" value="ECO:0007669"/>
    <property type="project" value="UniProtKB-EC"/>
</dbReference>
<dbReference type="GO" id="GO:0005634">
    <property type="term" value="C:nucleus"/>
    <property type="evidence" value="ECO:0007669"/>
    <property type="project" value="TreeGrafter"/>
</dbReference>
<dbReference type="GO" id="GO:0003684">
    <property type="term" value="F:damaged DNA binding"/>
    <property type="evidence" value="ECO:0007669"/>
    <property type="project" value="InterPro"/>
</dbReference>
<comment type="catalytic activity">
    <reaction evidence="9">
        <text>2'-deoxyribonucleotide-(2'-deoxyribose 5'-phosphate)-2'-deoxyribonucleotide-DNA = a 3'-end 2'-deoxyribonucleotide-(2,3-dehydro-2,3-deoxyribose 5'-phosphate)-DNA + a 5'-end 5'-phospho-2'-deoxyribonucleoside-DNA + H(+)</text>
        <dbReference type="Rhea" id="RHEA:66592"/>
        <dbReference type="Rhea" id="RHEA-COMP:13180"/>
        <dbReference type="Rhea" id="RHEA-COMP:16897"/>
        <dbReference type="Rhea" id="RHEA-COMP:17067"/>
        <dbReference type="ChEBI" id="CHEBI:15378"/>
        <dbReference type="ChEBI" id="CHEBI:136412"/>
        <dbReference type="ChEBI" id="CHEBI:157695"/>
        <dbReference type="ChEBI" id="CHEBI:167181"/>
        <dbReference type="EC" id="4.2.99.18"/>
    </reaction>
</comment>
<proteinExistence type="inferred from homology"/>
<feature type="domain" description="HhH-GPD" evidence="10">
    <location>
        <begin position="146"/>
        <end position="323"/>
    </location>
</feature>
<dbReference type="PANTHER" id="PTHR10242">
    <property type="entry name" value="8-OXOGUANINE DNA GLYCOSYLASE"/>
    <property type="match status" value="1"/>
</dbReference>
<reference evidence="11 12" key="1">
    <citation type="submission" date="2017-03" db="EMBL/GenBank/DDBJ databases">
        <title>Widespread Adenine N6-methylation of Active Genes in Fungi.</title>
        <authorList>
            <consortium name="DOE Joint Genome Institute"/>
            <person name="Mondo S.J."/>
            <person name="Dannebaum R.O."/>
            <person name="Kuo R.C."/>
            <person name="Louie K.B."/>
            <person name="Bewick A.J."/>
            <person name="Labutti K."/>
            <person name="Haridas S."/>
            <person name="Kuo A."/>
            <person name="Salamov A."/>
            <person name="Ahrendt S.R."/>
            <person name="Lau R."/>
            <person name="Bowen B.P."/>
            <person name="Lipzen A."/>
            <person name="Sullivan W."/>
            <person name="Andreopoulos W.B."/>
            <person name="Clum A."/>
            <person name="Lindquist E."/>
            <person name="Daum C."/>
            <person name="Northen T.R."/>
            <person name="Ramamoorthy G."/>
            <person name="Schmitz R.J."/>
            <person name="Gryganskyi A."/>
            <person name="Culley D."/>
            <person name="Magnuson J."/>
            <person name="James T.Y."/>
            <person name="O'Malley M.A."/>
            <person name="Stajich J.E."/>
            <person name="Spatafora J.W."/>
            <person name="Visel A."/>
            <person name="Grigoriev I.V."/>
        </authorList>
    </citation>
    <scope>NUCLEOTIDE SEQUENCE [LARGE SCALE GENOMIC DNA]</scope>
    <source>
        <strain evidence="11 12">NRRL Y-17943</strain>
    </source>
</reference>
<dbReference type="Gene3D" id="1.10.340.30">
    <property type="entry name" value="Hypothetical protein, domain 2"/>
    <property type="match status" value="1"/>
</dbReference>
<comment type="similarity">
    <text evidence="1">Belongs to the type-1 OGG1 family.</text>
</comment>
<dbReference type="SUPFAM" id="SSF55945">
    <property type="entry name" value="TATA-box binding protein-like"/>
    <property type="match status" value="1"/>
</dbReference>
<evidence type="ECO:0000313" key="12">
    <source>
        <dbReference type="Proteomes" id="UP000193218"/>
    </source>
</evidence>
<gene>
    <name evidence="11" type="ORF">BD324DRAFT_615466</name>
</gene>
<dbReference type="InterPro" id="IPR052054">
    <property type="entry name" value="Oxidative_DNA_repair_enzyme"/>
</dbReference>
<dbReference type="RefSeq" id="XP_021873690.1">
    <property type="nucleotide sequence ID" value="XM_022014725.1"/>
</dbReference>